<feature type="compositionally biased region" description="Basic and acidic residues" evidence="6">
    <location>
        <begin position="419"/>
        <end position="441"/>
    </location>
</feature>
<evidence type="ECO:0000256" key="4">
    <source>
        <dbReference type="ARBA" id="ARBA00023180"/>
    </source>
</evidence>
<dbReference type="InterPro" id="IPR003599">
    <property type="entry name" value="Ig_sub"/>
</dbReference>
<dbReference type="PANTHER" id="PTHR11640">
    <property type="entry name" value="NEPHRIN"/>
    <property type="match status" value="1"/>
</dbReference>
<feature type="domain" description="Immunoglobulin" evidence="9">
    <location>
        <begin position="133"/>
        <end position="335"/>
    </location>
</feature>
<feature type="signal peptide" evidence="8">
    <location>
        <begin position="1"/>
        <end position="17"/>
    </location>
</feature>
<dbReference type="InterPro" id="IPR051275">
    <property type="entry name" value="Cell_adhesion_signaling"/>
</dbReference>
<evidence type="ECO:0000313" key="10">
    <source>
        <dbReference type="EMBL" id="KAJ8921152.1"/>
    </source>
</evidence>
<comment type="subcellular location">
    <subcellularLocation>
        <location evidence="1">Membrane</location>
        <topology evidence="1">Single-pass type I membrane protein</topology>
    </subcellularLocation>
</comment>
<keyword evidence="5" id="KW-0393">Immunoglobulin domain</keyword>
<dbReference type="InterPro" id="IPR013162">
    <property type="entry name" value="CD80_C2-set"/>
</dbReference>
<feature type="region of interest" description="Disordered" evidence="6">
    <location>
        <begin position="479"/>
        <end position="509"/>
    </location>
</feature>
<evidence type="ECO:0000256" key="7">
    <source>
        <dbReference type="SAM" id="Phobius"/>
    </source>
</evidence>
<feature type="region of interest" description="Disordered" evidence="6">
    <location>
        <begin position="381"/>
        <end position="401"/>
    </location>
</feature>
<dbReference type="InterPro" id="IPR036179">
    <property type="entry name" value="Ig-like_dom_sf"/>
</dbReference>
<evidence type="ECO:0000256" key="2">
    <source>
        <dbReference type="ARBA" id="ARBA00023136"/>
    </source>
</evidence>
<keyword evidence="11" id="KW-1185">Reference proteome</keyword>
<feature type="transmembrane region" description="Helical" evidence="7">
    <location>
        <begin position="343"/>
        <end position="368"/>
    </location>
</feature>
<feature type="non-terminal residue" evidence="10">
    <location>
        <position position="1"/>
    </location>
</feature>
<feature type="region of interest" description="Disordered" evidence="6">
    <location>
        <begin position="417"/>
        <end position="457"/>
    </location>
</feature>
<evidence type="ECO:0000256" key="3">
    <source>
        <dbReference type="ARBA" id="ARBA00023157"/>
    </source>
</evidence>
<proteinExistence type="predicted"/>
<dbReference type="GO" id="GO:0016020">
    <property type="term" value="C:membrane"/>
    <property type="evidence" value="ECO:0007669"/>
    <property type="project" value="UniProtKB-SubCell"/>
</dbReference>
<dbReference type="SMART" id="SM00409">
    <property type="entry name" value="IG"/>
    <property type="match status" value="2"/>
</dbReference>
<keyword evidence="4" id="KW-0325">Glycoprotein</keyword>
<dbReference type="SUPFAM" id="SSF48726">
    <property type="entry name" value="Immunoglobulin"/>
    <property type="match status" value="2"/>
</dbReference>
<evidence type="ECO:0000313" key="11">
    <source>
        <dbReference type="Proteomes" id="UP001159042"/>
    </source>
</evidence>
<keyword evidence="3" id="KW-1015">Disulfide bond</keyword>
<dbReference type="AlphaFoldDB" id="A0AAV8W3A3"/>
<dbReference type="EMBL" id="JANEYG010000011">
    <property type="protein sequence ID" value="KAJ8921152.1"/>
    <property type="molecule type" value="Genomic_DNA"/>
</dbReference>
<reference evidence="10 11" key="1">
    <citation type="journal article" date="2023" name="Insect Mol. Biol.">
        <title>Genome sequencing provides insights into the evolution of gene families encoding plant cell wall-degrading enzymes in longhorned beetles.</title>
        <authorList>
            <person name="Shin N.R."/>
            <person name="Okamura Y."/>
            <person name="Kirsch R."/>
            <person name="Pauchet Y."/>
        </authorList>
    </citation>
    <scope>NUCLEOTIDE SEQUENCE [LARGE SCALE GENOMIC DNA]</scope>
    <source>
        <strain evidence="10">EAD_L_NR</strain>
    </source>
</reference>
<evidence type="ECO:0000259" key="9">
    <source>
        <dbReference type="SMART" id="SM00409"/>
    </source>
</evidence>
<feature type="domain" description="Immunoglobulin" evidence="9">
    <location>
        <begin position="24"/>
        <end position="118"/>
    </location>
</feature>
<feature type="compositionally biased region" description="Basic and acidic residues" evidence="6">
    <location>
        <begin position="494"/>
        <end position="509"/>
    </location>
</feature>
<accession>A0AAV8W3A3</accession>
<evidence type="ECO:0000256" key="6">
    <source>
        <dbReference type="SAM" id="MobiDB-lite"/>
    </source>
</evidence>
<keyword evidence="8" id="KW-0732">Signal</keyword>
<keyword evidence="7" id="KW-0812">Transmembrane</keyword>
<organism evidence="10 11">
    <name type="scientific">Exocentrus adspersus</name>
    <dbReference type="NCBI Taxonomy" id="1586481"/>
    <lineage>
        <taxon>Eukaryota</taxon>
        <taxon>Metazoa</taxon>
        <taxon>Ecdysozoa</taxon>
        <taxon>Arthropoda</taxon>
        <taxon>Hexapoda</taxon>
        <taxon>Insecta</taxon>
        <taxon>Pterygota</taxon>
        <taxon>Neoptera</taxon>
        <taxon>Endopterygota</taxon>
        <taxon>Coleoptera</taxon>
        <taxon>Polyphaga</taxon>
        <taxon>Cucujiformia</taxon>
        <taxon>Chrysomeloidea</taxon>
        <taxon>Cerambycidae</taxon>
        <taxon>Lamiinae</taxon>
        <taxon>Acanthocinini</taxon>
        <taxon>Exocentrus</taxon>
    </lineage>
</organism>
<sequence>IFLSVLIFGNFVTGTCAAQVAAEPKEKTVLPGDSATFLCRVAVPLQYCRIEIPGFKTYNLNKGSVDNDVSYFGKGLDFGECGVTIQSAQERNNGIVKCTLGIPSEFTESIETMQLTVARAPRQPELDLRGGADSLGVYKINDVLEASCIVSDGRPVANLSWFLGEEPIPDNELTMPTDMTLAKDNLHSRIQNLTRTLRASDNGKFLRCVAEHPAYPGGKAETRRQLDIKFAPLPIYDSLDKFGYQIGKMGLINVTIEANPQPQIEWDIGGQKIREGSTDNTGRIEAEQVYNLGQGKYVANLRIAAVKKEDTEVDYILTAHNSYGLQEYKFRISTNPEPEAVDLGIGAIIGIVAAILFLLLLVFVLVFAKLTGRWCFSGNSDHRNLGESSDTESADVRPRETKKTIPPIKFTSIFKKNKDKVSSEDEPDTRHMETEEDKSLPVEEEINTTPATEVEPKEGLVYAELDLVRADMKPVVKNDEKTEYAEIVYTPATNEKEKDKGTESESSDK</sequence>
<dbReference type="InterPro" id="IPR013783">
    <property type="entry name" value="Ig-like_fold"/>
</dbReference>
<dbReference type="Pfam" id="PF08205">
    <property type="entry name" value="C2-set_2"/>
    <property type="match status" value="1"/>
</dbReference>
<comment type="caution">
    <text evidence="10">The sequence shown here is derived from an EMBL/GenBank/DDBJ whole genome shotgun (WGS) entry which is preliminary data.</text>
</comment>
<gene>
    <name evidence="10" type="ORF">NQ315_013624</name>
</gene>
<feature type="chain" id="PRO_5044001193" description="Immunoglobulin domain-containing protein" evidence="8">
    <location>
        <begin position="18"/>
        <end position="509"/>
    </location>
</feature>
<dbReference type="Proteomes" id="UP001159042">
    <property type="component" value="Unassembled WGS sequence"/>
</dbReference>
<dbReference type="Gene3D" id="2.60.40.10">
    <property type="entry name" value="Immunoglobulins"/>
    <property type="match status" value="2"/>
</dbReference>
<dbReference type="Pfam" id="PF07679">
    <property type="entry name" value="I-set"/>
    <property type="match status" value="1"/>
</dbReference>
<evidence type="ECO:0000256" key="5">
    <source>
        <dbReference type="ARBA" id="ARBA00023319"/>
    </source>
</evidence>
<keyword evidence="7" id="KW-1133">Transmembrane helix</keyword>
<name>A0AAV8W3A3_9CUCU</name>
<evidence type="ECO:0000256" key="1">
    <source>
        <dbReference type="ARBA" id="ARBA00004479"/>
    </source>
</evidence>
<keyword evidence="2 7" id="KW-0472">Membrane</keyword>
<protein>
    <recommendedName>
        <fullName evidence="9">Immunoglobulin domain-containing protein</fullName>
    </recommendedName>
</protein>
<evidence type="ECO:0000256" key="8">
    <source>
        <dbReference type="SAM" id="SignalP"/>
    </source>
</evidence>
<dbReference type="InterPro" id="IPR013098">
    <property type="entry name" value="Ig_I-set"/>
</dbReference>